<feature type="domain" description="CdaR GGDEF-like" evidence="4">
    <location>
        <begin position="141"/>
        <end position="259"/>
    </location>
</feature>
<evidence type="ECO:0000259" key="2">
    <source>
        <dbReference type="Pfam" id="PF13556"/>
    </source>
</evidence>
<dbReference type="GO" id="GO:0003677">
    <property type="term" value="F:DNA binding"/>
    <property type="evidence" value="ECO:0007669"/>
    <property type="project" value="UniProtKB-KW"/>
</dbReference>
<dbReference type="PANTHER" id="PTHR33744:SF1">
    <property type="entry name" value="DNA-BINDING TRANSCRIPTIONAL ACTIVATOR ADER"/>
    <property type="match status" value="1"/>
</dbReference>
<dbReference type="Gene3D" id="1.10.10.2840">
    <property type="entry name" value="PucR C-terminal helix-turn-helix domain"/>
    <property type="match status" value="1"/>
</dbReference>
<name>A0A7W3R9C8_9ACTN</name>
<feature type="domain" description="PucR C-terminal helix-turn-helix" evidence="2">
    <location>
        <begin position="311"/>
        <end position="367"/>
    </location>
</feature>
<reference evidence="5 6" key="1">
    <citation type="submission" date="2020-08" db="EMBL/GenBank/DDBJ databases">
        <title>Sequencing the genomes of 1000 actinobacteria strains.</title>
        <authorList>
            <person name="Klenk H.-P."/>
        </authorList>
    </citation>
    <scope>NUCLEOTIDE SEQUENCE [LARGE SCALE GENOMIC DNA]</scope>
    <source>
        <strain evidence="5 6">DSM 45823</strain>
    </source>
</reference>
<dbReference type="Proteomes" id="UP000539313">
    <property type="component" value="Unassembled WGS sequence"/>
</dbReference>
<keyword evidence="6" id="KW-1185">Reference proteome</keyword>
<dbReference type="EMBL" id="JACJII010000001">
    <property type="protein sequence ID" value="MBA9005203.1"/>
    <property type="molecule type" value="Genomic_DNA"/>
</dbReference>
<keyword evidence="5" id="KW-0238">DNA-binding</keyword>
<evidence type="ECO:0000313" key="5">
    <source>
        <dbReference type="EMBL" id="MBA9005203.1"/>
    </source>
</evidence>
<dbReference type="InterPro" id="IPR051448">
    <property type="entry name" value="CdaR-like_regulators"/>
</dbReference>
<protein>
    <submittedName>
        <fullName evidence="5">DNA-binding PucR family transcriptional regulator</fullName>
    </submittedName>
</protein>
<evidence type="ECO:0000256" key="1">
    <source>
        <dbReference type="ARBA" id="ARBA00006754"/>
    </source>
</evidence>
<gene>
    <name evidence="5" type="ORF">HNR21_004085</name>
</gene>
<accession>A0A7W3R9C8</accession>
<evidence type="ECO:0000259" key="3">
    <source>
        <dbReference type="Pfam" id="PF14361"/>
    </source>
</evidence>
<comment type="caution">
    <text evidence="5">The sequence shown here is derived from an EMBL/GenBank/DDBJ whole genome shotgun (WGS) entry which is preliminary data.</text>
</comment>
<feature type="domain" description="RsbT co-antagonist protein RsbRD N-terminal" evidence="3">
    <location>
        <begin position="26"/>
        <end position="130"/>
    </location>
</feature>
<dbReference type="Pfam" id="PF13556">
    <property type="entry name" value="HTH_30"/>
    <property type="match status" value="1"/>
</dbReference>
<dbReference type="Pfam" id="PF14361">
    <property type="entry name" value="RsbRD_N"/>
    <property type="match status" value="1"/>
</dbReference>
<dbReference type="InterPro" id="IPR025736">
    <property type="entry name" value="PucR_C-HTH_dom"/>
</dbReference>
<dbReference type="PANTHER" id="PTHR33744">
    <property type="entry name" value="CARBOHYDRATE DIACID REGULATOR"/>
    <property type="match status" value="1"/>
</dbReference>
<dbReference type="InterPro" id="IPR025751">
    <property type="entry name" value="RsbRD_N_dom"/>
</dbReference>
<dbReference type="InterPro" id="IPR041522">
    <property type="entry name" value="CdaR_GGDEF"/>
</dbReference>
<sequence>MLGELAAVPRRASRDADGAPEVFLDGYVELLADVSLTGRRISRTEADDRRAWGAKAAEQGLPLRAIVDLYLSATWLAWPLLPGVRRAAGMAELRSIGEAVFRAADAATVALADGYDAAQRLSIRQEEAQRREFIDDLLYGRGDLGRLAERAARYGLRLASAHVVAVARGRRPFLAEDPVMRRIEAVLISRFSAQEVLLATREGLLVCLAPAAREQVIEEFVRQVEAVLGADAAWRVGLGRAHADPGGVVRSFDEARTAVGLADRLGLGGRVFRAADLLVFQVLMRDTAAISDLVDTVLGPLRTARGGAGPLLDTLEAYFRCNRVAAATARRLHIGVRTVSYRLERVRRLTGYSVEDSVQRYTLETAVLGAHLLGWPEAEPARRRG</sequence>
<evidence type="ECO:0000313" key="6">
    <source>
        <dbReference type="Proteomes" id="UP000539313"/>
    </source>
</evidence>
<dbReference type="AlphaFoldDB" id="A0A7W3R9C8"/>
<dbReference type="InterPro" id="IPR042070">
    <property type="entry name" value="PucR_C-HTH_sf"/>
</dbReference>
<comment type="similarity">
    <text evidence="1">Belongs to the CdaR family.</text>
</comment>
<proteinExistence type="inferred from homology"/>
<evidence type="ECO:0000259" key="4">
    <source>
        <dbReference type="Pfam" id="PF17853"/>
    </source>
</evidence>
<dbReference type="Pfam" id="PF17853">
    <property type="entry name" value="GGDEF_2"/>
    <property type="match status" value="1"/>
</dbReference>
<organism evidence="5 6">
    <name type="scientific">Thermomonospora cellulosilytica</name>
    <dbReference type="NCBI Taxonomy" id="1411118"/>
    <lineage>
        <taxon>Bacteria</taxon>
        <taxon>Bacillati</taxon>
        <taxon>Actinomycetota</taxon>
        <taxon>Actinomycetes</taxon>
        <taxon>Streptosporangiales</taxon>
        <taxon>Thermomonosporaceae</taxon>
        <taxon>Thermomonospora</taxon>
    </lineage>
</organism>